<dbReference type="InterPro" id="IPR011600">
    <property type="entry name" value="Pept_C14_caspase"/>
</dbReference>
<name>A0A9Q6WNX7_9BURK</name>
<dbReference type="Gene3D" id="3.40.50.1460">
    <property type="match status" value="1"/>
</dbReference>
<accession>A0A9Q6WNX7</accession>
<proteinExistence type="predicted"/>
<dbReference type="RefSeq" id="WP_107200538.1">
    <property type="nucleotide sequence ID" value="NZ_CP015959.1"/>
</dbReference>
<evidence type="ECO:0000313" key="4">
    <source>
        <dbReference type="EMBL" id="QLB65582.1"/>
    </source>
</evidence>
<dbReference type="GO" id="GO:0004197">
    <property type="term" value="F:cysteine-type endopeptidase activity"/>
    <property type="evidence" value="ECO:0007669"/>
    <property type="project" value="InterPro"/>
</dbReference>
<dbReference type="GO" id="GO:0006508">
    <property type="term" value="P:proteolysis"/>
    <property type="evidence" value="ECO:0007669"/>
    <property type="project" value="InterPro"/>
</dbReference>
<dbReference type="EMBL" id="CP015959">
    <property type="protein sequence ID" value="QLB65582.1"/>
    <property type="molecule type" value="Genomic_DNA"/>
</dbReference>
<evidence type="ECO:0000313" key="6">
    <source>
        <dbReference type="Proteomes" id="UP001462961"/>
    </source>
</evidence>
<evidence type="ECO:0000313" key="3">
    <source>
        <dbReference type="EMBL" id="MEO1752906.1"/>
    </source>
</evidence>
<organism evidence="4 5">
    <name type="scientific">Paraburkholderia caribensis</name>
    <dbReference type="NCBI Taxonomy" id="75105"/>
    <lineage>
        <taxon>Bacteria</taxon>
        <taxon>Pseudomonadati</taxon>
        <taxon>Pseudomonadota</taxon>
        <taxon>Betaproteobacteria</taxon>
        <taxon>Burkholderiales</taxon>
        <taxon>Burkholderiaceae</taxon>
        <taxon>Paraburkholderia</taxon>
    </lineage>
</organism>
<protein>
    <submittedName>
        <fullName evidence="3">Caspase family protein</fullName>
    </submittedName>
</protein>
<dbReference type="AlphaFoldDB" id="A0A9Q6WNX7"/>
<evidence type="ECO:0000313" key="5">
    <source>
        <dbReference type="Proteomes" id="UP000509548"/>
    </source>
</evidence>
<sequence length="658" mass="72471">MSGQSLILRNPSRTVAILVGIERYKDSGWGDLHGPAMDALRFANWLNEQGVDKKNLHFHLSLGEITDAGLKAERDALLASLTTPGTNGAPSYGGAKRADLEAATDPEYLQTLMPEDGEATLILYFSGHGLCSESTFRRYIIAQDATSDSMNVVNLMAMTANLRVHRCMRQYTTQWLIVDACAQDIGAWKLRELNVQPPDNTAERAAQFWLFATQPGEFGYTSGERQAGVFTDALLTILQQRTLDGLDLEAVFTQLERMFANERQRPSVTRRDQDGGERSIAVVVKKVKESLEQLVALLQGLVGVHMDVLRRVFCEVTNAVDGAPASFEELVYRLDAYAPIEGAGLSNAEIFAIRLKHRFDHWSSLGAPLSAAYAQASVQLQKWIDKYPGTTAAPSVTEETSRLRDESPNAGDVPTVVVQIDDTAQDNDVRCWLYRGNTVEAAERVETTGATLQEQLTHALGTVGALGWLTGEDTIVELVLPLSIMFNGYACLTISINSPPIRYQLGVRPALLALRVSERWTRKEWQRGWQTRWKKYQAMLGATPKLEWLATPTAPAVSPTTWLGVHGNLKPDWIPFLSAQLFQGALFVVWCDSANQAGISQGFRQNAGKPHLALLQSLSQFNTADATLTCLIDEPERVPPGAGLQSALLQQPPTEHKT</sequence>
<feature type="region of interest" description="Disordered" evidence="1">
    <location>
        <begin position="390"/>
        <end position="410"/>
    </location>
</feature>
<dbReference type="Pfam" id="PF00656">
    <property type="entry name" value="Peptidase_C14"/>
    <property type="match status" value="1"/>
</dbReference>
<reference evidence="4 5" key="1">
    <citation type="journal article" date="2014" name="Genome Announc.">
        <title>Draft Genome Sequence of the Haloacid-Degrading Burkholderia caribensis Strain MBA4.</title>
        <authorList>
            <person name="Pan Y."/>
            <person name="Kong K.F."/>
            <person name="Tsang J.S."/>
        </authorList>
    </citation>
    <scope>NUCLEOTIDE SEQUENCE [LARGE SCALE GENOMIC DNA]</scope>
    <source>
        <strain evidence="4 5">852011</strain>
    </source>
</reference>
<evidence type="ECO:0000259" key="2">
    <source>
        <dbReference type="Pfam" id="PF00656"/>
    </source>
</evidence>
<reference evidence="3 6" key="3">
    <citation type="submission" date="2024-01" db="EMBL/GenBank/DDBJ databases">
        <title>The diversity of rhizobia nodulating Mimosa spp. in eleven states of Brazil covering several biomes is determined by host plant, location, and edaphic factors.</title>
        <authorList>
            <person name="Rouws L."/>
            <person name="Barauna A."/>
            <person name="Beukes C."/>
            <person name="De Faria S.M."/>
            <person name="Gross E."/>
            <person name="Dos Reis Junior F.B."/>
            <person name="Simon M."/>
            <person name="Maluk M."/>
            <person name="Odee D.W."/>
            <person name="Kenicer G."/>
            <person name="Young J.P.W."/>
            <person name="Reis V.M."/>
            <person name="Zilli J."/>
            <person name="James E.K."/>
        </authorList>
    </citation>
    <scope>NUCLEOTIDE SEQUENCE [LARGE SCALE GENOMIC DNA]</scope>
    <source>
        <strain evidence="3 6">JHI1651</strain>
    </source>
</reference>
<gene>
    <name evidence="4" type="ORF">A9O66_24720</name>
    <name evidence="3" type="ORF">VOI32_03055</name>
</gene>
<keyword evidence="6" id="KW-1185">Reference proteome</keyword>
<dbReference type="Proteomes" id="UP001462961">
    <property type="component" value="Unassembled WGS sequence"/>
</dbReference>
<dbReference type="EMBL" id="JAYLVJ010000002">
    <property type="protein sequence ID" value="MEO1752906.1"/>
    <property type="molecule type" value="Genomic_DNA"/>
</dbReference>
<reference evidence="4" key="2">
    <citation type="submission" date="2016-06" db="EMBL/GenBank/DDBJ databases">
        <authorList>
            <person name="Huang P."/>
            <person name="Jiang X."/>
            <person name="Liu X."/>
        </authorList>
    </citation>
    <scope>NUCLEOTIDE SEQUENCE</scope>
    <source>
        <strain evidence="4">852011</strain>
    </source>
</reference>
<feature type="domain" description="Peptidase C14 caspase" evidence="2">
    <location>
        <begin position="14"/>
        <end position="270"/>
    </location>
</feature>
<evidence type="ECO:0000256" key="1">
    <source>
        <dbReference type="SAM" id="MobiDB-lite"/>
    </source>
</evidence>
<dbReference type="Proteomes" id="UP000509548">
    <property type="component" value="Chromosome 2"/>
</dbReference>